<dbReference type="AlphaFoldDB" id="A0A2M8EKS8"/>
<feature type="non-terminal residue" evidence="2">
    <location>
        <position position="1"/>
    </location>
</feature>
<dbReference type="Pfam" id="PF04014">
    <property type="entry name" value="MazE_antitoxin"/>
    <property type="match status" value="1"/>
</dbReference>
<dbReference type="SMART" id="SM00966">
    <property type="entry name" value="SpoVT_AbrB"/>
    <property type="match status" value="1"/>
</dbReference>
<feature type="domain" description="SpoVT-AbrB" evidence="1">
    <location>
        <begin position="3"/>
        <end position="48"/>
    </location>
</feature>
<gene>
    <name evidence="2" type="ORF">CO058_03995</name>
</gene>
<protein>
    <recommendedName>
        <fullName evidence="1">SpoVT-AbrB domain-containing protein</fullName>
    </recommendedName>
</protein>
<organism evidence="2 3">
    <name type="scientific">candidate division WWE3 bacterium CG_4_9_14_0_2_um_filter_35_11</name>
    <dbReference type="NCBI Taxonomy" id="1975077"/>
    <lineage>
        <taxon>Bacteria</taxon>
        <taxon>Katanobacteria</taxon>
    </lineage>
</organism>
<dbReference type="EMBL" id="PFSJ01000029">
    <property type="protein sequence ID" value="PJC23343.1"/>
    <property type="molecule type" value="Genomic_DNA"/>
</dbReference>
<dbReference type="Gene3D" id="2.10.260.10">
    <property type="match status" value="1"/>
</dbReference>
<evidence type="ECO:0000259" key="1">
    <source>
        <dbReference type="SMART" id="SM00966"/>
    </source>
</evidence>
<dbReference type="InterPro" id="IPR037914">
    <property type="entry name" value="SpoVT-AbrB_sf"/>
</dbReference>
<name>A0A2M8EKS8_UNCKA</name>
<dbReference type="SUPFAM" id="SSF89447">
    <property type="entry name" value="AbrB/MazE/MraZ-like"/>
    <property type="match status" value="1"/>
</dbReference>
<sequence length="77" mass="8961">QTVSITPKWQIHIPISVREQLGLKKPTQAKVYVEDNFIIIKPEQSKILQIGAKYKGRKSLKPIDITHIRDYIDYSEI</sequence>
<accession>A0A2M8EKS8</accession>
<reference evidence="3" key="1">
    <citation type="submission" date="2017-09" db="EMBL/GenBank/DDBJ databases">
        <title>Depth-based differentiation of microbial function through sediment-hosted aquifers and enrichment of novel symbionts in the deep terrestrial subsurface.</title>
        <authorList>
            <person name="Probst A.J."/>
            <person name="Ladd B."/>
            <person name="Jarett J.K."/>
            <person name="Geller-Mcgrath D.E."/>
            <person name="Sieber C.M.K."/>
            <person name="Emerson J.B."/>
            <person name="Anantharaman K."/>
            <person name="Thomas B.C."/>
            <person name="Malmstrom R."/>
            <person name="Stieglmeier M."/>
            <person name="Klingl A."/>
            <person name="Woyke T."/>
            <person name="Ryan C.M."/>
            <person name="Banfield J.F."/>
        </authorList>
    </citation>
    <scope>NUCLEOTIDE SEQUENCE [LARGE SCALE GENOMIC DNA]</scope>
</reference>
<dbReference type="InterPro" id="IPR007159">
    <property type="entry name" value="SpoVT-AbrB_dom"/>
</dbReference>
<comment type="caution">
    <text evidence="2">The sequence shown here is derived from an EMBL/GenBank/DDBJ whole genome shotgun (WGS) entry which is preliminary data.</text>
</comment>
<dbReference type="NCBIfam" id="TIGR01439">
    <property type="entry name" value="lp_hng_hel_AbrB"/>
    <property type="match status" value="1"/>
</dbReference>
<evidence type="ECO:0000313" key="2">
    <source>
        <dbReference type="EMBL" id="PJC23343.1"/>
    </source>
</evidence>
<proteinExistence type="predicted"/>
<dbReference type="GO" id="GO:0003677">
    <property type="term" value="F:DNA binding"/>
    <property type="evidence" value="ECO:0007669"/>
    <property type="project" value="InterPro"/>
</dbReference>
<dbReference type="Proteomes" id="UP000229756">
    <property type="component" value="Unassembled WGS sequence"/>
</dbReference>
<evidence type="ECO:0000313" key="3">
    <source>
        <dbReference type="Proteomes" id="UP000229756"/>
    </source>
</evidence>